<protein>
    <submittedName>
        <fullName evidence="4">Protein NRT1/ PTR FAMILY 6.1-like</fullName>
    </submittedName>
</protein>
<dbReference type="KEGG" id="lak:106160523"/>
<reference evidence="4" key="1">
    <citation type="submission" date="2025-08" db="UniProtKB">
        <authorList>
            <consortium name="RefSeq"/>
        </authorList>
    </citation>
    <scope>IDENTIFICATION</scope>
    <source>
        <tissue evidence="4">Gonads</tissue>
    </source>
</reference>
<dbReference type="SUPFAM" id="SSF103473">
    <property type="entry name" value="MFS general substrate transporter"/>
    <property type="match status" value="1"/>
</dbReference>
<keyword evidence="1" id="KW-0813">Transport</keyword>
<dbReference type="GeneID" id="106160523"/>
<keyword evidence="3" id="KW-1185">Reference proteome</keyword>
<feature type="transmembrane region" description="Helical" evidence="2">
    <location>
        <begin position="117"/>
        <end position="135"/>
    </location>
</feature>
<keyword evidence="2" id="KW-0472">Membrane</keyword>
<dbReference type="RefSeq" id="XP_013392598.1">
    <property type="nucleotide sequence ID" value="XM_013537144.1"/>
</dbReference>
<evidence type="ECO:0000313" key="3">
    <source>
        <dbReference type="Proteomes" id="UP000085678"/>
    </source>
</evidence>
<feature type="transmembrane region" description="Helical" evidence="2">
    <location>
        <begin position="89"/>
        <end position="111"/>
    </location>
</feature>
<dbReference type="InParanoid" id="A0A1S3I2Y8"/>
<dbReference type="AlphaFoldDB" id="A0A1S3I2Y8"/>
<keyword evidence="1" id="KW-0653">Protein transport</keyword>
<proteinExistence type="predicted"/>
<dbReference type="OrthoDB" id="8904098at2759"/>
<accession>A0A1S3I2Y8</accession>
<name>A0A1S3I2Y8_LINAN</name>
<dbReference type="Gene3D" id="1.20.1250.20">
    <property type="entry name" value="MFS general substrate transporter like domains"/>
    <property type="match status" value="1"/>
</dbReference>
<organism evidence="3 4">
    <name type="scientific">Lingula anatina</name>
    <name type="common">Brachiopod</name>
    <name type="synonym">Lingula unguis</name>
    <dbReference type="NCBI Taxonomy" id="7574"/>
    <lineage>
        <taxon>Eukaryota</taxon>
        <taxon>Metazoa</taxon>
        <taxon>Spiralia</taxon>
        <taxon>Lophotrochozoa</taxon>
        <taxon>Brachiopoda</taxon>
        <taxon>Linguliformea</taxon>
        <taxon>Lingulata</taxon>
        <taxon>Lingulida</taxon>
        <taxon>Linguloidea</taxon>
        <taxon>Lingulidae</taxon>
        <taxon>Lingula</taxon>
    </lineage>
</organism>
<dbReference type="PANTHER" id="PTHR11654">
    <property type="entry name" value="OLIGOPEPTIDE TRANSPORTER-RELATED"/>
    <property type="match status" value="1"/>
</dbReference>
<evidence type="ECO:0000313" key="4">
    <source>
        <dbReference type="RefSeq" id="XP_013392598.1"/>
    </source>
</evidence>
<feature type="transmembrane region" description="Helical" evidence="2">
    <location>
        <begin position="58"/>
        <end position="77"/>
    </location>
</feature>
<keyword evidence="2" id="KW-1133">Transmembrane helix</keyword>
<feature type="transmembrane region" description="Helical" evidence="2">
    <location>
        <begin position="147"/>
        <end position="168"/>
    </location>
</feature>
<evidence type="ECO:0000256" key="2">
    <source>
        <dbReference type="SAM" id="Phobius"/>
    </source>
</evidence>
<dbReference type="GO" id="GO:0015833">
    <property type="term" value="P:peptide transport"/>
    <property type="evidence" value="ECO:0007669"/>
    <property type="project" value="UniProtKB-KW"/>
</dbReference>
<evidence type="ECO:0000256" key="1">
    <source>
        <dbReference type="ARBA" id="ARBA00022856"/>
    </source>
</evidence>
<gene>
    <name evidence="4" type="primary">LOC106160523</name>
</gene>
<dbReference type="InterPro" id="IPR036259">
    <property type="entry name" value="MFS_trans_sf"/>
</dbReference>
<sequence>MESKSNNLTQSTSFIAGSSEKTPLLKPTCDDGAAEGPEKISNGRGGWRAVTIIMVLDFLQHVAYFTVVTNMASLWYVEFKQTDVESLSYRMIFIGVCHCMSLVGGIMADVFVDKKKMLAVGFTAYLTGASLLEAAAAAKQWPVRENVAVAALALCVIGEACISPNLAVLGVTQLSKCEHNCELFIHPAYLSVCLSVCPHVFLTLCICS</sequence>
<keyword evidence="1" id="KW-0571">Peptide transport</keyword>
<dbReference type="Proteomes" id="UP000085678">
    <property type="component" value="Unplaced"/>
</dbReference>
<keyword evidence="2" id="KW-0812">Transmembrane</keyword>